<evidence type="ECO:0000256" key="1">
    <source>
        <dbReference type="ARBA" id="ARBA00007074"/>
    </source>
</evidence>
<protein>
    <submittedName>
        <fullName evidence="8">Lipoprotein Spr</fullName>
    </submittedName>
</protein>
<reference evidence="8 9" key="1">
    <citation type="submission" date="2017-05" db="EMBL/GenBank/DDBJ databases">
        <authorList>
            <person name="Varghese N."/>
            <person name="Submissions S."/>
        </authorList>
    </citation>
    <scope>NUCLEOTIDE SEQUENCE [LARGE SCALE GENOMIC DNA]</scope>
    <source>
        <strain evidence="8 9">DSM 21985</strain>
    </source>
</reference>
<dbReference type="InterPro" id="IPR038765">
    <property type="entry name" value="Papain-like_cys_pep_sf"/>
</dbReference>
<dbReference type="GO" id="GO:0006508">
    <property type="term" value="P:proteolysis"/>
    <property type="evidence" value="ECO:0007669"/>
    <property type="project" value="UniProtKB-KW"/>
</dbReference>
<keyword evidence="5" id="KW-0788">Thiol protease</keyword>
<dbReference type="OrthoDB" id="9807055at2"/>
<evidence type="ECO:0000256" key="5">
    <source>
        <dbReference type="ARBA" id="ARBA00022807"/>
    </source>
</evidence>
<dbReference type="RefSeq" id="WP_142455753.1">
    <property type="nucleotide sequence ID" value="NZ_FXTP01000016.1"/>
</dbReference>
<evidence type="ECO:0000256" key="6">
    <source>
        <dbReference type="SAM" id="MobiDB-lite"/>
    </source>
</evidence>
<keyword evidence="4" id="KW-0378">Hydrolase</keyword>
<dbReference type="PROSITE" id="PS51935">
    <property type="entry name" value="NLPC_P60"/>
    <property type="match status" value="1"/>
</dbReference>
<gene>
    <name evidence="8" type="ORF">SAMN06265219_11654</name>
</gene>
<proteinExistence type="inferred from homology"/>
<keyword evidence="3" id="KW-0732">Signal</keyword>
<evidence type="ECO:0000256" key="4">
    <source>
        <dbReference type="ARBA" id="ARBA00022801"/>
    </source>
</evidence>
<comment type="similarity">
    <text evidence="1">Belongs to the peptidase C40 family.</text>
</comment>
<dbReference type="PANTHER" id="PTHR47360:SF1">
    <property type="entry name" value="ENDOPEPTIDASE NLPC-RELATED"/>
    <property type="match status" value="1"/>
</dbReference>
<keyword evidence="9" id="KW-1185">Reference proteome</keyword>
<dbReference type="GO" id="GO:0008234">
    <property type="term" value="F:cysteine-type peptidase activity"/>
    <property type="evidence" value="ECO:0007669"/>
    <property type="project" value="UniProtKB-KW"/>
</dbReference>
<dbReference type="InterPro" id="IPR000064">
    <property type="entry name" value="NLP_P60_dom"/>
</dbReference>
<evidence type="ECO:0000259" key="7">
    <source>
        <dbReference type="PROSITE" id="PS51935"/>
    </source>
</evidence>
<dbReference type="SUPFAM" id="SSF54001">
    <property type="entry name" value="Cysteine proteinases"/>
    <property type="match status" value="1"/>
</dbReference>
<keyword evidence="8" id="KW-0449">Lipoprotein</keyword>
<accession>A0A521FAB5</accession>
<dbReference type="EMBL" id="FXTP01000016">
    <property type="protein sequence ID" value="SMO93113.1"/>
    <property type="molecule type" value="Genomic_DNA"/>
</dbReference>
<evidence type="ECO:0000256" key="2">
    <source>
        <dbReference type="ARBA" id="ARBA00022670"/>
    </source>
</evidence>
<dbReference type="InterPro" id="IPR052062">
    <property type="entry name" value="Murein_DD/LD_carboxypeptidase"/>
</dbReference>
<dbReference type="PROSITE" id="PS51257">
    <property type="entry name" value="PROKAR_LIPOPROTEIN"/>
    <property type="match status" value="1"/>
</dbReference>
<dbReference type="Pfam" id="PF00877">
    <property type="entry name" value="NLPC_P60"/>
    <property type="match status" value="1"/>
</dbReference>
<dbReference type="AlphaFoldDB" id="A0A521FAB5"/>
<dbReference type="PANTHER" id="PTHR47360">
    <property type="entry name" value="MUREIN DD-ENDOPEPTIDASE MEPS/MUREIN LD-CARBOXYPEPTIDASE"/>
    <property type="match status" value="1"/>
</dbReference>
<evidence type="ECO:0000313" key="8">
    <source>
        <dbReference type="EMBL" id="SMO93113.1"/>
    </source>
</evidence>
<keyword evidence="2" id="KW-0645">Protease</keyword>
<feature type="region of interest" description="Disordered" evidence="6">
    <location>
        <begin position="32"/>
        <end position="54"/>
    </location>
</feature>
<dbReference type="Proteomes" id="UP000317557">
    <property type="component" value="Unassembled WGS sequence"/>
</dbReference>
<sequence>MRKRVIIFAGIILGGIFLSACGTVKRGTVEESAAETEETAPAKPSRAAAVSETTEQSQVRDFLELAYKDWKGVPYLLGGSGYQGIDCSAFMQVIFEDYLLKKIPRTTKEQLDVGTPVSKSQLKAGDMVFFKTGRRTFHVGVMMDEQLFLHASTTSGVTTSDLSHKFWEETYLTARRVLSDS</sequence>
<feature type="domain" description="NlpC/P60" evidence="7">
    <location>
        <begin position="57"/>
        <end position="178"/>
    </location>
</feature>
<organism evidence="8 9">
    <name type="scientific">Gracilimonas mengyeensis</name>
    <dbReference type="NCBI Taxonomy" id="1302730"/>
    <lineage>
        <taxon>Bacteria</taxon>
        <taxon>Pseudomonadati</taxon>
        <taxon>Balneolota</taxon>
        <taxon>Balneolia</taxon>
        <taxon>Balneolales</taxon>
        <taxon>Balneolaceae</taxon>
        <taxon>Gracilimonas</taxon>
    </lineage>
</organism>
<evidence type="ECO:0000256" key="3">
    <source>
        <dbReference type="ARBA" id="ARBA00022729"/>
    </source>
</evidence>
<name>A0A521FAB5_9BACT</name>
<dbReference type="Gene3D" id="3.90.1720.10">
    <property type="entry name" value="endopeptidase domain like (from Nostoc punctiforme)"/>
    <property type="match status" value="1"/>
</dbReference>
<evidence type="ECO:0000313" key="9">
    <source>
        <dbReference type="Proteomes" id="UP000317557"/>
    </source>
</evidence>